<name>A0A059CKY9_EUCGR</name>
<proteinExistence type="predicted"/>
<organism evidence="1">
    <name type="scientific">Eucalyptus grandis</name>
    <name type="common">Flooded gum</name>
    <dbReference type="NCBI Taxonomy" id="71139"/>
    <lineage>
        <taxon>Eukaryota</taxon>
        <taxon>Viridiplantae</taxon>
        <taxon>Streptophyta</taxon>
        <taxon>Embryophyta</taxon>
        <taxon>Tracheophyta</taxon>
        <taxon>Spermatophyta</taxon>
        <taxon>Magnoliopsida</taxon>
        <taxon>eudicotyledons</taxon>
        <taxon>Gunneridae</taxon>
        <taxon>Pentapetalae</taxon>
        <taxon>rosids</taxon>
        <taxon>malvids</taxon>
        <taxon>Myrtales</taxon>
        <taxon>Myrtaceae</taxon>
        <taxon>Myrtoideae</taxon>
        <taxon>Eucalypteae</taxon>
        <taxon>Eucalyptus</taxon>
    </lineage>
</organism>
<gene>
    <name evidence="1" type="ORF">EUGRSUZ_C00454</name>
</gene>
<dbReference type="Gramene" id="KCW79032">
    <property type="protein sequence ID" value="KCW79032"/>
    <property type="gene ID" value="EUGRSUZ_C00454"/>
</dbReference>
<protein>
    <submittedName>
        <fullName evidence="1">Uncharacterized protein</fullName>
    </submittedName>
</protein>
<evidence type="ECO:0000313" key="1">
    <source>
        <dbReference type="EMBL" id="KCW79032.1"/>
    </source>
</evidence>
<dbReference type="AlphaFoldDB" id="A0A059CKY9"/>
<reference evidence="1" key="1">
    <citation type="submission" date="2013-07" db="EMBL/GenBank/DDBJ databases">
        <title>The genome of Eucalyptus grandis.</title>
        <authorList>
            <person name="Schmutz J."/>
            <person name="Hayes R."/>
            <person name="Myburg A."/>
            <person name="Tuskan G."/>
            <person name="Grattapaglia D."/>
            <person name="Rokhsar D.S."/>
        </authorList>
    </citation>
    <scope>NUCLEOTIDE SEQUENCE</scope>
    <source>
        <tissue evidence="1">Leaf extractions</tissue>
    </source>
</reference>
<dbReference type="EMBL" id="KK198755">
    <property type="protein sequence ID" value="KCW79032.1"/>
    <property type="molecule type" value="Genomic_DNA"/>
</dbReference>
<dbReference type="InParanoid" id="A0A059CKY9"/>
<accession>A0A059CKY9</accession>
<sequence>MAREEIRQQGWKLKAKSFLGFEWIRYLLELKRSKANLLMPMTLVELVEAGAMVSRIISLIKILPDPKPSPLLVIIV</sequence>